<dbReference type="AlphaFoldDB" id="A0A402DVU7"/>
<dbReference type="GO" id="GO:0003677">
    <property type="term" value="F:DNA binding"/>
    <property type="evidence" value="ECO:0007669"/>
    <property type="project" value="UniProtKB-KW"/>
</dbReference>
<dbReference type="Gene3D" id="3.30.450.40">
    <property type="match status" value="1"/>
</dbReference>
<dbReference type="InterPro" id="IPR001867">
    <property type="entry name" value="OmpR/PhoB-type_DNA-bd"/>
</dbReference>
<dbReference type="GO" id="GO:0000160">
    <property type="term" value="P:phosphorelay signal transduction system"/>
    <property type="evidence" value="ECO:0007669"/>
    <property type="project" value="InterPro"/>
</dbReference>
<gene>
    <name evidence="3" type="ORF">CBZ_33250</name>
</gene>
<name>A0A402DVU7_9CELL</name>
<dbReference type="InterPro" id="IPR029016">
    <property type="entry name" value="GAF-like_dom_sf"/>
</dbReference>
<organism evidence="3 4">
    <name type="scientific">Cellulomonas biazotea</name>
    <dbReference type="NCBI Taxonomy" id="1709"/>
    <lineage>
        <taxon>Bacteria</taxon>
        <taxon>Bacillati</taxon>
        <taxon>Actinomycetota</taxon>
        <taxon>Actinomycetes</taxon>
        <taxon>Micrococcales</taxon>
        <taxon>Cellulomonadaceae</taxon>
        <taxon>Cellulomonas</taxon>
    </lineage>
</organism>
<keyword evidence="1" id="KW-0238">DNA-binding</keyword>
<dbReference type="EMBL" id="BIMR01000357">
    <property type="protein sequence ID" value="GCE78269.1"/>
    <property type="molecule type" value="Genomic_DNA"/>
</dbReference>
<dbReference type="Proteomes" id="UP000289954">
    <property type="component" value="Unassembled WGS sequence"/>
</dbReference>
<evidence type="ECO:0000256" key="1">
    <source>
        <dbReference type="ARBA" id="ARBA00023125"/>
    </source>
</evidence>
<evidence type="ECO:0000313" key="3">
    <source>
        <dbReference type="EMBL" id="GCE78269.1"/>
    </source>
</evidence>
<dbReference type="SMART" id="SM00862">
    <property type="entry name" value="Trans_reg_C"/>
    <property type="match status" value="1"/>
</dbReference>
<dbReference type="OrthoDB" id="3928741at2"/>
<proteinExistence type="predicted"/>
<comment type="caution">
    <text evidence="3">The sequence shown here is derived from an EMBL/GenBank/DDBJ whole genome shotgun (WGS) entry which is preliminary data.</text>
</comment>
<sequence length="429" mass="45671">MSQHDTVRDAHERFVTTGRVPGRHVRRLVADSWRRSARSGVDPEVPAPPVDMVGRTLTSYRRGHPLAVAMPVVRDLLVRPGHDAGWVAALTDDAGRLLWVEGDRDVRHKVEGVGFVEGAVWREDCTGTNALGTALATDRAVQVVGTEHYARRVQPWNCAAAPVRAASGQVLGVLDVTGGPVVASGLVMSLVRATVAAVEAELARAARPGVVEVPTERVVAVLAAGGASRGAPTPGRLRVLGPAVPTVRLDGRDVRLGLRHAEILLLLAHHPAGLTAEQLAVLLSADALSDVTVRAEVSRLRRVVGPLLSHSRPYRLTVPLRTDLDTVHELLEVGDVVGALANHPGLVLPRSVAPGVERLRDDLQADLRAAVLASPEPGVLSRWVASDEGSDDWQAWQRLAVLAPRGTPAQVQARGRLDLLARRLAGRAG</sequence>
<feature type="domain" description="OmpR/PhoB-type" evidence="2">
    <location>
        <begin position="251"/>
        <end position="316"/>
    </location>
</feature>
<protein>
    <submittedName>
        <fullName evidence="3">Putative transcriptional regulator</fullName>
    </submittedName>
</protein>
<accession>A0A402DVU7</accession>
<reference evidence="3 4" key="1">
    <citation type="submission" date="2019-01" db="EMBL/GenBank/DDBJ databases">
        <title>Draft genome sequence of Cellulomonas takizawaensis strain TKZ-21.</title>
        <authorList>
            <person name="Yamamura H."/>
            <person name="Hayashi T."/>
            <person name="Hamada M."/>
            <person name="Serisawa Y."/>
            <person name="Matsuyama K."/>
            <person name="Nakagawa Y."/>
            <person name="Otoguro M."/>
            <person name="Yanagida F."/>
            <person name="Hayakawa M."/>
        </authorList>
    </citation>
    <scope>NUCLEOTIDE SEQUENCE [LARGE SCALE GENOMIC DNA]</scope>
    <source>
        <strain evidence="3 4">NBRC12680</strain>
    </source>
</reference>
<dbReference type="GO" id="GO:0006355">
    <property type="term" value="P:regulation of DNA-templated transcription"/>
    <property type="evidence" value="ECO:0007669"/>
    <property type="project" value="InterPro"/>
</dbReference>
<evidence type="ECO:0000259" key="2">
    <source>
        <dbReference type="SMART" id="SM00862"/>
    </source>
</evidence>
<keyword evidence="4" id="KW-1185">Reference proteome</keyword>
<dbReference type="RefSeq" id="WP_130782932.1">
    <property type="nucleotide sequence ID" value="NZ_BIMR01000357.1"/>
</dbReference>
<evidence type="ECO:0000313" key="4">
    <source>
        <dbReference type="Proteomes" id="UP000289954"/>
    </source>
</evidence>